<gene>
    <name evidence="2" type="ORF">HNR32_001918</name>
</gene>
<sequence>MSSIVPISGASSLLSILNPQSTDSSSNVSSTSSATPAASSSSSSGDNSSSNDTTTTTQTLADGSTLVIVSQGDTIISETKLPAPDSNSSKQGKVGSALVSNQFDKFNDSSASTATTAGSLFNSAI</sequence>
<feature type="region of interest" description="Disordered" evidence="1">
    <location>
        <begin position="18"/>
        <end position="65"/>
    </location>
</feature>
<proteinExistence type="predicted"/>
<evidence type="ECO:0000313" key="2">
    <source>
        <dbReference type="EMBL" id="MBB5336764.1"/>
    </source>
</evidence>
<evidence type="ECO:0000313" key="3">
    <source>
        <dbReference type="Proteomes" id="UP000559117"/>
    </source>
</evidence>
<reference evidence="2 3" key="1">
    <citation type="submission" date="2020-08" db="EMBL/GenBank/DDBJ databases">
        <title>Genomic Encyclopedia of Type Strains, Phase IV (KMG-IV): sequencing the most valuable type-strain genomes for metagenomic binning, comparative biology and taxonomic classification.</title>
        <authorList>
            <person name="Goeker M."/>
        </authorList>
    </citation>
    <scope>NUCLEOTIDE SEQUENCE [LARGE SCALE GENOMIC DNA]</scope>
    <source>
        <strain evidence="2 3">DSM 24661</strain>
    </source>
</reference>
<evidence type="ECO:0000256" key="1">
    <source>
        <dbReference type="SAM" id="MobiDB-lite"/>
    </source>
</evidence>
<dbReference type="Proteomes" id="UP000559117">
    <property type="component" value="Unassembled WGS sequence"/>
</dbReference>
<accession>A0A840UVB8</accession>
<name>A0A840UVB8_9FIRM</name>
<dbReference type="RefSeq" id="WP_183861996.1">
    <property type="nucleotide sequence ID" value="NZ_JACHFH010000023.1"/>
</dbReference>
<dbReference type="AlphaFoldDB" id="A0A840UVB8"/>
<dbReference type="EMBL" id="JACHFH010000023">
    <property type="protein sequence ID" value="MBB5336764.1"/>
    <property type="molecule type" value="Genomic_DNA"/>
</dbReference>
<keyword evidence="3" id="KW-1185">Reference proteome</keyword>
<organism evidence="2 3">
    <name type="scientific">Pectinatus brassicae</name>
    <dbReference type="NCBI Taxonomy" id="862415"/>
    <lineage>
        <taxon>Bacteria</taxon>
        <taxon>Bacillati</taxon>
        <taxon>Bacillota</taxon>
        <taxon>Negativicutes</taxon>
        <taxon>Selenomonadales</taxon>
        <taxon>Selenomonadaceae</taxon>
        <taxon>Pectinatus</taxon>
    </lineage>
</organism>
<comment type="caution">
    <text evidence="2">The sequence shown here is derived from an EMBL/GenBank/DDBJ whole genome shotgun (WGS) entry which is preliminary data.</text>
</comment>
<protein>
    <submittedName>
        <fullName evidence="2">Uncharacterized protein</fullName>
    </submittedName>
</protein>